<keyword evidence="3" id="KW-1185">Reference proteome</keyword>
<evidence type="ECO:0000256" key="1">
    <source>
        <dbReference type="SAM" id="MobiDB-lite"/>
    </source>
</evidence>
<dbReference type="EMBL" id="CAJNOR010011689">
    <property type="protein sequence ID" value="CAF1663042.1"/>
    <property type="molecule type" value="Genomic_DNA"/>
</dbReference>
<organism evidence="2 3">
    <name type="scientific">Adineta ricciae</name>
    <name type="common">Rotifer</name>
    <dbReference type="NCBI Taxonomy" id="249248"/>
    <lineage>
        <taxon>Eukaryota</taxon>
        <taxon>Metazoa</taxon>
        <taxon>Spiralia</taxon>
        <taxon>Gnathifera</taxon>
        <taxon>Rotifera</taxon>
        <taxon>Eurotatoria</taxon>
        <taxon>Bdelloidea</taxon>
        <taxon>Adinetida</taxon>
        <taxon>Adinetidae</taxon>
        <taxon>Adineta</taxon>
    </lineage>
</organism>
<feature type="non-terminal residue" evidence="2">
    <location>
        <position position="1"/>
    </location>
</feature>
<accession>A0A816FLV9</accession>
<dbReference type="Proteomes" id="UP000663828">
    <property type="component" value="Unassembled WGS sequence"/>
</dbReference>
<sequence length="29" mass="2955">SCRVTEDVQLGSASADNDLSVLANPHGAK</sequence>
<comment type="caution">
    <text evidence="2">The sequence shown here is derived from an EMBL/GenBank/DDBJ whole genome shotgun (WGS) entry which is preliminary data.</text>
</comment>
<dbReference type="AlphaFoldDB" id="A0A816FLV9"/>
<gene>
    <name evidence="2" type="ORF">XAT740_LOCUS57248</name>
</gene>
<protein>
    <submittedName>
        <fullName evidence="2">Uncharacterized protein</fullName>
    </submittedName>
</protein>
<reference evidence="2" key="1">
    <citation type="submission" date="2021-02" db="EMBL/GenBank/DDBJ databases">
        <authorList>
            <person name="Nowell W R."/>
        </authorList>
    </citation>
    <scope>NUCLEOTIDE SEQUENCE</scope>
</reference>
<proteinExistence type="predicted"/>
<name>A0A816FLV9_ADIRI</name>
<evidence type="ECO:0000313" key="3">
    <source>
        <dbReference type="Proteomes" id="UP000663828"/>
    </source>
</evidence>
<evidence type="ECO:0000313" key="2">
    <source>
        <dbReference type="EMBL" id="CAF1663042.1"/>
    </source>
</evidence>
<feature type="region of interest" description="Disordered" evidence="1">
    <location>
        <begin position="1"/>
        <end position="29"/>
    </location>
</feature>